<proteinExistence type="inferred from homology"/>
<dbReference type="PANTHER" id="PTHR43391">
    <property type="entry name" value="RETINOL DEHYDROGENASE-RELATED"/>
    <property type="match status" value="1"/>
</dbReference>
<dbReference type="Pfam" id="PF00106">
    <property type="entry name" value="adh_short"/>
    <property type="match status" value="1"/>
</dbReference>
<gene>
    <name evidence="4" type="ORF">Phou_072380</name>
</gene>
<sequence>MQIKNSVVLVTGGNRGLGKAFVEEALARGAATVYAAARDPRTVTTPGAVPLALDVTDPDSIAAAAARAGDVQILVNNAGGLVKANFLTSPVDDVRREFDVNFYGPLLVTRAFAPALIARGGHVLNVHSVLSWLAISGSYSATKAALWSMTNALRLDLAPKGVGVTGLHVGYVDTDMAAAVDAPKSAPADVARQALDGVEAGAHEVLADDVSRTVKQALAADVAALYPQLAA</sequence>
<dbReference type="PRINTS" id="PR00080">
    <property type="entry name" value="SDRFAMILY"/>
</dbReference>
<keyword evidence="5" id="KW-1185">Reference proteome</keyword>
<dbReference type="PROSITE" id="PS00061">
    <property type="entry name" value="ADH_SHORT"/>
    <property type="match status" value="1"/>
</dbReference>
<dbReference type="NCBIfam" id="NF006119">
    <property type="entry name" value="PRK08264.1-5"/>
    <property type="match status" value="1"/>
</dbReference>
<evidence type="ECO:0000313" key="4">
    <source>
        <dbReference type="EMBL" id="GFJ83058.1"/>
    </source>
</evidence>
<accession>A0A6V8KKN5</accession>
<organism evidence="4 5">
    <name type="scientific">Phytohabitans houttuyneae</name>
    <dbReference type="NCBI Taxonomy" id="1076126"/>
    <lineage>
        <taxon>Bacteria</taxon>
        <taxon>Bacillati</taxon>
        <taxon>Actinomycetota</taxon>
        <taxon>Actinomycetes</taxon>
        <taxon>Micromonosporales</taxon>
        <taxon>Micromonosporaceae</taxon>
    </lineage>
</organism>
<evidence type="ECO:0000256" key="2">
    <source>
        <dbReference type="ARBA" id="ARBA00023002"/>
    </source>
</evidence>
<dbReference type="PRINTS" id="PR00081">
    <property type="entry name" value="GDHRDH"/>
</dbReference>
<protein>
    <submittedName>
        <fullName evidence="4">Short-chain dehydrogenase</fullName>
    </submittedName>
</protein>
<dbReference type="Proteomes" id="UP000482800">
    <property type="component" value="Unassembled WGS sequence"/>
</dbReference>
<name>A0A6V8KKN5_9ACTN</name>
<comment type="similarity">
    <text evidence="1 3">Belongs to the short-chain dehydrogenases/reductases (SDR) family.</text>
</comment>
<dbReference type="InterPro" id="IPR036291">
    <property type="entry name" value="NAD(P)-bd_dom_sf"/>
</dbReference>
<dbReference type="GO" id="GO:0016491">
    <property type="term" value="F:oxidoreductase activity"/>
    <property type="evidence" value="ECO:0007669"/>
    <property type="project" value="UniProtKB-KW"/>
</dbReference>
<dbReference type="Gene3D" id="3.40.50.720">
    <property type="entry name" value="NAD(P)-binding Rossmann-like Domain"/>
    <property type="match status" value="1"/>
</dbReference>
<dbReference type="PANTHER" id="PTHR43391:SF91">
    <property type="entry name" value="OS04G0390700 PROTEIN"/>
    <property type="match status" value="1"/>
</dbReference>
<evidence type="ECO:0000313" key="5">
    <source>
        <dbReference type="Proteomes" id="UP000482800"/>
    </source>
</evidence>
<dbReference type="EMBL" id="BLPF01000002">
    <property type="protein sequence ID" value="GFJ83058.1"/>
    <property type="molecule type" value="Genomic_DNA"/>
</dbReference>
<comment type="caution">
    <text evidence="4">The sequence shown here is derived from an EMBL/GenBank/DDBJ whole genome shotgun (WGS) entry which is preliminary data.</text>
</comment>
<evidence type="ECO:0000256" key="3">
    <source>
        <dbReference type="RuleBase" id="RU000363"/>
    </source>
</evidence>
<evidence type="ECO:0000256" key="1">
    <source>
        <dbReference type="ARBA" id="ARBA00006484"/>
    </source>
</evidence>
<dbReference type="InterPro" id="IPR020904">
    <property type="entry name" value="Sc_DH/Rdtase_CS"/>
</dbReference>
<dbReference type="InterPro" id="IPR002347">
    <property type="entry name" value="SDR_fam"/>
</dbReference>
<keyword evidence="2" id="KW-0560">Oxidoreductase</keyword>
<reference evidence="4 5" key="2">
    <citation type="submission" date="2020-03" db="EMBL/GenBank/DDBJ databases">
        <authorList>
            <person name="Ichikawa N."/>
            <person name="Kimura A."/>
            <person name="Kitahashi Y."/>
            <person name="Uohara A."/>
        </authorList>
    </citation>
    <scope>NUCLEOTIDE SEQUENCE [LARGE SCALE GENOMIC DNA]</scope>
    <source>
        <strain evidence="4 5">NBRC 108639</strain>
    </source>
</reference>
<reference evidence="4 5" key="1">
    <citation type="submission" date="2020-03" db="EMBL/GenBank/DDBJ databases">
        <title>Whole genome shotgun sequence of Phytohabitans houttuyneae NBRC 108639.</title>
        <authorList>
            <person name="Komaki H."/>
            <person name="Tamura T."/>
        </authorList>
    </citation>
    <scope>NUCLEOTIDE SEQUENCE [LARGE SCALE GENOMIC DNA]</scope>
    <source>
        <strain evidence="4 5">NBRC 108639</strain>
    </source>
</reference>
<dbReference type="SUPFAM" id="SSF51735">
    <property type="entry name" value="NAD(P)-binding Rossmann-fold domains"/>
    <property type="match status" value="1"/>
</dbReference>
<dbReference type="AlphaFoldDB" id="A0A6V8KKN5"/>
<dbReference type="GO" id="GO:0005829">
    <property type="term" value="C:cytosol"/>
    <property type="evidence" value="ECO:0007669"/>
    <property type="project" value="TreeGrafter"/>
</dbReference>
<dbReference type="RefSeq" id="WP_173064357.1">
    <property type="nucleotide sequence ID" value="NZ_BAABGO010000004.1"/>
</dbReference>